<dbReference type="Pfam" id="PF11617">
    <property type="entry name" value="Cu-binding_MopE"/>
    <property type="match status" value="2"/>
</dbReference>
<dbReference type="SUPFAM" id="SSF49899">
    <property type="entry name" value="Concanavalin A-like lectins/glucanases"/>
    <property type="match status" value="1"/>
</dbReference>
<evidence type="ECO:0000313" key="1">
    <source>
        <dbReference type="EMBL" id="TKD03778.1"/>
    </source>
</evidence>
<name>A0A4U1J881_9BACT</name>
<comment type="caution">
    <text evidence="1">The sequence shown here is derived from an EMBL/GenBank/DDBJ whole genome shotgun (WGS) entry which is preliminary data.</text>
</comment>
<dbReference type="Proteomes" id="UP000309215">
    <property type="component" value="Unassembled WGS sequence"/>
</dbReference>
<sequence>MRWIKLASFGAAVGLFGCETFISLGEDYTQQCTTLTTVYLDADKDGEGNKNEPRTWCGEPPAGYVTNTLDCNDDSADVNTRATSDDQCDGIDQDCDGKTDEDFPVLDCTIPISDTESCQGRTKCEGADVLCFARYFLDRDGDGIGKEERLVDTAGSCAEPPVVAGGVWVAEGNDCDDDAPTIHPNAVELCDEVDQNCNGTVGRVYLRQTFSAGVLNEGATGERWVSGTNSGFVQAAPGDGVCKGPDDDVTDTDDGKVVGVGLGACVPPGTSGELESPIMDTTGALDLRLVFHEWVDFTPEGARGAPPTVMLAVQQGSTRTTLSTLVRPGPTSAQPTPGWAEVEFRLNTVTGSNTSLVWSYESGDAEGWGGYAIDDVLLVDEVCEGAP</sequence>
<keyword evidence="2" id="KW-1185">Reference proteome</keyword>
<organism evidence="1 2">
    <name type="scientific">Polyangium fumosum</name>
    <dbReference type="NCBI Taxonomy" id="889272"/>
    <lineage>
        <taxon>Bacteria</taxon>
        <taxon>Pseudomonadati</taxon>
        <taxon>Myxococcota</taxon>
        <taxon>Polyangia</taxon>
        <taxon>Polyangiales</taxon>
        <taxon>Polyangiaceae</taxon>
        <taxon>Polyangium</taxon>
    </lineage>
</organism>
<protein>
    <recommendedName>
        <fullName evidence="3">MAM domain-containing protein</fullName>
    </recommendedName>
</protein>
<dbReference type="InterPro" id="IPR013320">
    <property type="entry name" value="ConA-like_dom_sf"/>
</dbReference>
<dbReference type="OrthoDB" id="5483347at2"/>
<dbReference type="InterPro" id="IPR021655">
    <property type="entry name" value="Put_metal-bd"/>
</dbReference>
<evidence type="ECO:0008006" key="3">
    <source>
        <dbReference type="Google" id="ProtNLM"/>
    </source>
</evidence>
<dbReference type="PROSITE" id="PS51257">
    <property type="entry name" value="PROKAR_LIPOPROTEIN"/>
    <property type="match status" value="1"/>
</dbReference>
<dbReference type="EMBL" id="SSMQ01000027">
    <property type="protein sequence ID" value="TKD03778.1"/>
    <property type="molecule type" value="Genomic_DNA"/>
</dbReference>
<evidence type="ECO:0000313" key="2">
    <source>
        <dbReference type="Proteomes" id="UP000309215"/>
    </source>
</evidence>
<dbReference type="AlphaFoldDB" id="A0A4U1J881"/>
<gene>
    <name evidence="1" type="ORF">E8A74_24615</name>
</gene>
<proteinExistence type="predicted"/>
<reference evidence="1 2" key="1">
    <citation type="submission" date="2019-04" db="EMBL/GenBank/DDBJ databases">
        <authorList>
            <person name="Li Y."/>
            <person name="Wang J."/>
        </authorList>
    </citation>
    <scope>NUCLEOTIDE SEQUENCE [LARGE SCALE GENOMIC DNA]</scope>
    <source>
        <strain evidence="1 2">DSM 14668</strain>
    </source>
</reference>
<accession>A0A4U1J881</accession>
<dbReference type="RefSeq" id="WP_136931512.1">
    <property type="nucleotide sequence ID" value="NZ_SSMQ01000027.1"/>
</dbReference>